<dbReference type="AlphaFoldDB" id="A0A2J6PH57"/>
<dbReference type="Gene3D" id="3.40.630.10">
    <property type="entry name" value="Zn peptidases"/>
    <property type="match status" value="2"/>
</dbReference>
<dbReference type="Gene3D" id="3.30.70.360">
    <property type="match status" value="1"/>
</dbReference>
<dbReference type="GO" id="GO:0016787">
    <property type="term" value="F:hydrolase activity"/>
    <property type="evidence" value="ECO:0007669"/>
    <property type="project" value="UniProtKB-KW"/>
</dbReference>
<dbReference type="OrthoDB" id="10059875at2759"/>
<dbReference type="GO" id="GO:0046872">
    <property type="term" value="F:metal ion binding"/>
    <property type="evidence" value="ECO:0007669"/>
    <property type="project" value="UniProtKB-KW"/>
</dbReference>
<dbReference type="EMBL" id="KZ613532">
    <property type="protein sequence ID" value="PMD13360.1"/>
    <property type="molecule type" value="Genomic_DNA"/>
</dbReference>
<reference evidence="5 6" key="1">
    <citation type="submission" date="2016-05" db="EMBL/GenBank/DDBJ databases">
        <title>A degradative enzymes factory behind the ericoid mycorrhizal symbiosis.</title>
        <authorList>
            <consortium name="DOE Joint Genome Institute"/>
            <person name="Martino E."/>
            <person name="Morin E."/>
            <person name="Grelet G."/>
            <person name="Kuo A."/>
            <person name="Kohler A."/>
            <person name="Daghino S."/>
            <person name="Barry K."/>
            <person name="Choi C."/>
            <person name="Cichocki N."/>
            <person name="Clum A."/>
            <person name="Copeland A."/>
            <person name="Hainaut M."/>
            <person name="Haridas S."/>
            <person name="Labutti K."/>
            <person name="Lindquist E."/>
            <person name="Lipzen A."/>
            <person name="Khouja H.-R."/>
            <person name="Murat C."/>
            <person name="Ohm R."/>
            <person name="Olson A."/>
            <person name="Spatafora J."/>
            <person name="Veneault-Fourrey C."/>
            <person name="Henrissat B."/>
            <person name="Grigoriev I."/>
            <person name="Martin F."/>
            <person name="Perotto S."/>
        </authorList>
    </citation>
    <scope>NUCLEOTIDE SEQUENCE [LARGE SCALE GENOMIC DNA]</scope>
    <source>
        <strain evidence="5 6">UAMH 7357</strain>
    </source>
</reference>
<dbReference type="Pfam" id="PF07687">
    <property type="entry name" value="M20_dimer"/>
    <property type="match status" value="1"/>
</dbReference>
<evidence type="ECO:0000256" key="3">
    <source>
        <dbReference type="ARBA" id="ARBA00022801"/>
    </source>
</evidence>
<dbReference type="STRING" id="1745343.A0A2J6PH57"/>
<keyword evidence="6" id="KW-1185">Reference proteome</keyword>
<dbReference type="InterPro" id="IPR050072">
    <property type="entry name" value="Peptidase_M20A"/>
</dbReference>
<name>A0A2J6PH57_9HELO</name>
<accession>A0A2J6PH57</accession>
<gene>
    <name evidence="5" type="ORF">NA56DRAFT_674860</name>
</gene>
<organism evidence="5 6">
    <name type="scientific">Hyaloscypha hepaticicola</name>
    <dbReference type="NCBI Taxonomy" id="2082293"/>
    <lineage>
        <taxon>Eukaryota</taxon>
        <taxon>Fungi</taxon>
        <taxon>Dikarya</taxon>
        <taxon>Ascomycota</taxon>
        <taxon>Pezizomycotina</taxon>
        <taxon>Leotiomycetes</taxon>
        <taxon>Helotiales</taxon>
        <taxon>Hyaloscyphaceae</taxon>
        <taxon>Hyaloscypha</taxon>
    </lineage>
</organism>
<evidence type="ECO:0000256" key="1">
    <source>
        <dbReference type="ARBA" id="ARBA00006247"/>
    </source>
</evidence>
<feature type="domain" description="Peptidase M20 dimerisation" evidence="4">
    <location>
        <begin position="170"/>
        <end position="296"/>
    </location>
</feature>
<evidence type="ECO:0000313" key="5">
    <source>
        <dbReference type="EMBL" id="PMD13360.1"/>
    </source>
</evidence>
<dbReference type="SUPFAM" id="SSF55031">
    <property type="entry name" value="Bacterial exopeptidase dimerisation domain"/>
    <property type="match status" value="1"/>
</dbReference>
<dbReference type="InterPro" id="IPR011650">
    <property type="entry name" value="Peptidase_M20_dimer"/>
</dbReference>
<keyword evidence="3" id="KW-0378">Hydrolase</keyword>
<evidence type="ECO:0000256" key="2">
    <source>
        <dbReference type="ARBA" id="ARBA00022723"/>
    </source>
</evidence>
<keyword evidence="2" id="KW-0479">Metal-binding</keyword>
<dbReference type="PANTHER" id="PTHR43808:SF32">
    <property type="entry name" value="ARGE_DAPE-RELATED DEACYLASE"/>
    <property type="match status" value="1"/>
</dbReference>
<evidence type="ECO:0000313" key="6">
    <source>
        <dbReference type="Proteomes" id="UP000235672"/>
    </source>
</evidence>
<proteinExistence type="inferred from homology"/>
<dbReference type="SUPFAM" id="SSF53187">
    <property type="entry name" value="Zn-dependent exopeptidases"/>
    <property type="match status" value="1"/>
</dbReference>
<dbReference type="Proteomes" id="UP000235672">
    <property type="component" value="Unassembled WGS sequence"/>
</dbReference>
<sequence>MDSNTLLNLVEADTESHTSLLQSFIRAASPNPPGDTRDAANVIMSYLRAHDISPEIICPQPSMPNIVSSFFCPSPGPHFIMNGHIDVFPASDGSDWARDPCGTAASVIAYSYLYAHRQYLSGSLALCAVSDEETGGKWGSKYLLDLENSQWRGECMINAEPGGLGTIRFAEKGTLRLSFEIRTEGAHGAYLHRSKSATRIAAKLICELAKIEEISPDLDSELEEYMKRSDVRNAINEAMGKGAADIVLKPTLNIGTIKGGLKVNMIPDHCVFEADVRLPVGLKAEEVMDVIHGILEGYPEAKVEVQEAVSNPAAACSHDHAMVGILAKNAVRVTGMKPLAIPSIGATDCKFWRYKGVPAYVFGVSPETMAARDESVSVEEFLAVVKTHVLAGWEYLGGKI</sequence>
<dbReference type="InterPro" id="IPR002933">
    <property type="entry name" value="Peptidase_M20"/>
</dbReference>
<comment type="similarity">
    <text evidence="1">Belongs to the peptidase M20A family.</text>
</comment>
<protein>
    <submittedName>
        <fullName evidence="5">Acetylornithine deacetylase/succinyldiaminopimelate desuccinylase-like deacylase</fullName>
    </submittedName>
</protein>
<dbReference type="PANTHER" id="PTHR43808">
    <property type="entry name" value="ACETYLORNITHINE DEACETYLASE"/>
    <property type="match status" value="1"/>
</dbReference>
<dbReference type="Pfam" id="PF01546">
    <property type="entry name" value="Peptidase_M20"/>
    <property type="match status" value="1"/>
</dbReference>
<dbReference type="InterPro" id="IPR036264">
    <property type="entry name" value="Bact_exopeptidase_dim_dom"/>
</dbReference>
<evidence type="ECO:0000259" key="4">
    <source>
        <dbReference type="Pfam" id="PF07687"/>
    </source>
</evidence>